<evidence type="ECO:0000259" key="1">
    <source>
        <dbReference type="Pfam" id="PF08450"/>
    </source>
</evidence>
<keyword evidence="3" id="KW-1185">Reference proteome</keyword>
<dbReference type="InterPro" id="IPR013658">
    <property type="entry name" value="SGL"/>
</dbReference>
<reference evidence="2 3" key="1">
    <citation type="submission" date="2018-11" db="EMBL/GenBank/DDBJ databases">
        <title>Genome sequence of Saitozyma podzolica DSM 27192.</title>
        <authorList>
            <person name="Aliyu H."/>
            <person name="Gorte O."/>
            <person name="Ochsenreither K."/>
        </authorList>
    </citation>
    <scope>NUCLEOTIDE SEQUENCE [LARGE SCALE GENOMIC DNA]</scope>
    <source>
        <strain evidence="2 3">DSM 27192</strain>
    </source>
</reference>
<dbReference type="EMBL" id="RSCD01000017">
    <property type="protein sequence ID" value="RSH87417.1"/>
    <property type="molecule type" value="Genomic_DNA"/>
</dbReference>
<proteinExistence type="predicted"/>
<dbReference type="Gene3D" id="2.120.10.30">
    <property type="entry name" value="TolB, C-terminal domain"/>
    <property type="match status" value="1"/>
</dbReference>
<dbReference type="STRING" id="1890683.A0A427Y8W7"/>
<gene>
    <name evidence="2" type="ORF">EHS25_003327</name>
</gene>
<evidence type="ECO:0000313" key="3">
    <source>
        <dbReference type="Proteomes" id="UP000279259"/>
    </source>
</evidence>
<dbReference type="AlphaFoldDB" id="A0A427Y8W7"/>
<dbReference type="PANTHER" id="PTHR47572">
    <property type="entry name" value="LIPOPROTEIN-RELATED"/>
    <property type="match status" value="1"/>
</dbReference>
<dbReference type="Pfam" id="PF08450">
    <property type="entry name" value="SGL"/>
    <property type="match status" value="1"/>
</dbReference>
<comment type="caution">
    <text evidence="2">The sequence shown here is derived from an EMBL/GenBank/DDBJ whole genome shotgun (WGS) entry which is preliminary data.</text>
</comment>
<protein>
    <recommendedName>
        <fullName evidence="1">SMP-30/Gluconolactonase/LRE-like region domain-containing protein</fullName>
    </recommendedName>
</protein>
<dbReference type="SUPFAM" id="SSF63829">
    <property type="entry name" value="Calcium-dependent phosphotriesterase"/>
    <property type="match status" value="1"/>
</dbReference>
<dbReference type="Proteomes" id="UP000279259">
    <property type="component" value="Unassembled WGS sequence"/>
</dbReference>
<organism evidence="2 3">
    <name type="scientific">Saitozyma podzolica</name>
    <dbReference type="NCBI Taxonomy" id="1890683"/>
    <lineage>
        <taxon>Eukaryota</taxon>
        <taxon>Fungi</taxon>
        <taxon>Dikarya</taxon>
        <taxon>Basidiomycota</taxon>
        <taxon>Agaricomycotina</taxon>
        <taxon>Tremellomycetes</taxon>
        <taxon>Tremellales</taxon>
        <taxon>Trimorphomycetaceae</taxon>
        <taxon>Saitozyma</taxon>
    </lineage>
</organism>
<name>A0A427Y8W7_9TREE</name>
<dbReference type="InterPro" id="IPR011042">
    <property type="entry name" value="6-blade_b-propeller_TolB-like"/>
</dbReference>
<accession>A0A427Y8W7</accession>
<dbReference type="InterPro" id="IPR051262">
    <property type="entry name" value="SMP-30/CGR1_Lactonase"/>
</dbReference>
<sequence length="312" mass="33297">MSGFYPVPPTLTARLVAKVPSELYAQRETEWLLPSTLKPPPIFLEGITTDTNGNLYVVDVPYGRVLKLDLHGSGQFSVVAEWDGEPNGLALSDDGTLGVADYKQGVLRLDPADGKVTPLLTRRNLERFKGPNDLIYAKNGDMYFTDQGQTGLTDPTGHVYRLGPTGKLDALITNGPSPNGLVLSPDEKFLYVAMTRDNSVWRCPLHPDGTTTKVVRFYGLTVDSLGNLFICHPGLSCVFVVEPTGIPKARIVMPGAGGAAGKAHVTNCIFGSTAADAQTLYFVDSSGAGIYAVDWDAPAGTPLRASNVTTGP</sequence>
<dbReference type="PANTHER" id="PTHR47572:SF5">
    <property type="entry name" value="BLR2277 PROTEIN"/>
    <property type="match status" value="1"/>
</dbReference>
<feature type="domain" description="SMP-30/Gluconolactonase/LRE-like region" evidence="1">
    <location>
        <begin position="45"/>
        <end position="273"/>
    </location>
</feature>
<dbReference type="OrthoDB" id="423498at2759"/>
<evidence type="ECO:0000313" key="2">
    <source>
        <dbReference type="EMBL" id="RSH87417.1"/>
    </source>
</evidence>